<proteinExistence type="predicted"/>
<keyword evidence="3" id="KW-1185">Reference proteome</keyword>
<dbReference type="Proteomes" id="UP001396334">
    <property type="component" value="Unassembled WGS sequence"/>
</dbReference>
<protein>
    <submittedName>
        <fullName evidence="2">Uncharacterized protein</fullName>
    </submittedName>
</protein>
<gene>
    <name evidence="2" type="ORF">V6N11_011418</name>
</gene>
<name>A0ABR2S849_9ROSI</name>
<accession>A0ABR2S849</accession>
<evidence type="ECO:0000256" key="1">
    <source>
        <dbReference type="SAM" id="MobiDB-lite"/>
    </source>
</evidence>
<comment type="caution">
    <text evidence="2">The sequence shown here is derived from an EMBL/GenBank/DDBJ whole genome shotgun (WGS) entry which is preliminary data.</text>
</comment>
<feature type="region of interest" description="Disordered" evidence="1">
    <location>
        <begin position="58"/>
        <end position="85"/>
    </location>
</feature>
<dbReference type="EMBL" id="JBBPBN010000016">
    <property type="protein sequence ID" value="KAK9021430.1"/>
    <property type="molecule type" value="Genomic_DNA"/>
</dbReference>
<evidence type="ECO:0000313" key="3">
    <source>
        <dbReference type="Proteomes" id="UP001396334"/>
    </source>
</evidence>
<evidence type="ECO:0000313" key="2">
    <source>
        <dbReference type="EMBL" id="KAK9021430.1"/>
    </source>
</evidence>
<dbReference type="PANTHER" id="PTHR34956">
    <property type="entry name" value="OS05G0397300 PROTEIN"/>
    <property type="match status" value="1"/>
</dbReference>
<dbReference type="PANTHER" id="PTHR34956:SF1">
    <property type="entry name" value="DUF4005 DOMAIN-CONTAINING PROTEIN"/>
    <property type="match status" value="1"/>
</dbReference>
<organism evidence="2 3">
    <name type="scientific">Hibiscus sabdariffa</name>
    <name type="common">roselle</name>
    <dbReference type="NCBI Taxonomy" id="183260"/>
    <lineage>
        <taxon>Eukaryota</taxon>
        <taxon>Viridiplantae</taxon>
        <taxon>Streptophyta</taxon>
        <taxon>Embryophyta</taxon>
        <taxon>Tracheophyta</taxon>
        <taxon>Spermatophyta</taxon>
        <taxon>Magnoliopsida</taxon>
        <taxon>eudicotyledons</taxon>
        <taxon>Gunneridae</taxon>
        <taxon>Pentapetalae</taxon>
        <taxon>rosids</taxon>
        <taxon>malvids</taxon>
        <taxon>Malvales</taxon>
        <taxon>Malvaceae</taxon>
        <taxon>Malvoideae</taxon>
        <taxon>Hibiscus</taxon>
    </lineage>
</organism>
<reference evidence="2 3" key="1">
    <citation type="journal article" date="2024" name="G3 (Bethesda)">
        <title>Genome assembly of Hibiscus sabdariffa L. provides insights into metabolisms of medicinal natural products.</title>
        <authorList>
            <person name="Kim T."/>
        </authorList>
    </citation>
    <scope>NUCLEOTIDE SEQUENCE [LARGE SCALE GENOMIC DNA]</scope>
    <source>
        <strain evidence="2">TK-2024</strain>
        <tissue evidence="2">Old leaves</tissue>
    </source>
</reference>
<sequence length="153" mass="17253">MMNQPSFSPVPTFSHLLIAMDMNMNKDESVYEYQEIEDDNDAFFAEITRQILALTADEDSQETGGIDSVNSGINKQGSRRGAGNLSSSLQHGMYFSWPDSENMDSVPTWLANLWRTGKGTGVFIPLVTKSTRLRRPGRKNGRKVYRQVETNQQ</sequence>